<dbReference type="RefSeq" id="WP_158631183.1">
    <property type="nucleotide sequence ID" value="NZ_CP076129.1"/>
</dbReference>
<feature type="domain" description="BIG2" evidence="2">
    <location>
        <begin position="565"/>
        <end position="642"/>
    </location>
</feature>
<dbReference type="Proteomes" id="UP000682802">
    <property type="component" value="Chromosome 2"/>
</dbReference>
<dbReference type="SMART" id="SM00710">
    <property type="entry name" value="PbH1"/>
    <property type="match status" value="5"/>
</dbReference>
<dbReference type="Gene3D" id="2.60.40.1080">
    <property type="match status" value="1"/>
</dbReference>
<reference evidence="3 4" key="1">
    <citation type="submission" date="2021-05" db="EMBL/GenBank/DDBJ databases">
        <title>Comparative genomic studies on the polysaccharide-degrading batcterial strains of the Flammeovirga genus.</title>
        <authorList>
            <person name="Zewei F."/>
            <person name="Zheng Z."/>
            <person name="Yu L."/>
            <person name="Ruyue G."/>
            <person name="Yanhong M."/>
            <person name="Yuanyuan C."/>
            <person name="Jingyan G."/>
            <person name="Wenjun H."/>
        </authorList>
    </citation>
    <scope>NUCLEOTIDE SEQUENCE [LARGE SCALE GENOMIC DNA]</scope>
    <source>
        <strain evidence="3 4">YS10</strain>
    </source>
</reference>
<dbReference type="Pfam" id="PF18962">
    <property type="entry name" value="Por_Secre_tail"/>
    <property type="match status" value="1"/>
</dbReference>
<dbReference type="EMBL" id="CP076129">
    <property type="protein sequence ID" value="QWG09272.1"/>
    <property type="molecule type" value="Genomic_DNA"/>
</dbReference>
<dbReference type="NCBIfam" id="TIGR04183">
    <property type="entry name" value="Por_Secre_tail"/>
    <property type="match status" value="1"/>
</dbReference>
<dbReference type="SUPFAM" id="SSF51126">
    <property type="entry name" value="Pectin lyase-like"/>
    <property type="match status" value="1"/>
</dbReference>
<dbReference type="InterPro" id="IPR006626">
    <property type="entry name" value="PbH1"/>
</dbReference>
<gene>
    <name evidence="3" type="ORF">KM029_21955</name>
</gene>
<feature type="region of interest" description="Disordered" evidence="1">
    <location>
        <begin position="1"/>
        <end position="26"/>
    </location>
</feature>
<organism evidence="3 4">
    <name type="scientific">Flammeovirga kamogawensis</name>
    <dbReference type="NCBI Taxonomy" id="373891"/>
    <lineage>
        <taxon>Bacteria</taxon>
        <taxon>Pseudomonadati</taxon>
        <taxon>Bacteroidota</taxon>
        <taxon>Cytophagia</taxon>
        <taxon>Cytophagales</taxon>
        <taxon>Flammeovirgaceae</taxon>
        <taxon>Flammeovirga</taxon>
    </lineage>
</organism>
<evidence type="ECO:0000313" key="4">
    <source>
        <dbReference type="Proteomes" id="UP000682802"/>
    </source>
</evidence>
<dbReference type="SUPFAM" id="SSF49373">
    <property type="entry name" value="Invasin/intimin cell-adhesion fragments"/>
    <property type="match status" value="1"/>
</dbReference>
<keyword evidence="4" id="KW-1185">Reference proteome</keyword>
<evidence type="ECO:0000259" key="2">
    <source>
        <dbReference type="SMART" id="SM00635"/>
    </source>
</evidence>
<dbReference type="InterPro" id="IPR008964">
    <property type="entry name" value="Invasin/intimin_cell_adhesion"/>
</dbReference>
<dbReference type="SMART" id="SM00635">
    <property type="entry name" value="BID_2"/>
    <property type="match status" value="1"/>
</dbReference>
<protein>
    <submittedName>
        <fullName evidence="3">Ig-like domain-containing protein</fullName>
    </submittedName>
</protein>
<dbReference type="Pfam" id="PF02368">
    <property type="entry name" value="Big_2"/>
    <property type="match status" value="1"/>
</dbReference>
<sequence length="735" mass="81052">MHTQTTSTSYYFSNDGDDSNDGSRNAPWKTLEKASAIAKLSNKGGILKAGDKLLFRKGDTFEGQLVILCSGTEENPIEISNYGTATELPILSGAGNIPTGDFIEAVKLTNTSYITMDGLWIKNDRKNKGNITWNTNSAFGIKVIANKWGGVLTGLTFRNLKITDVFAIDMIDWEGKFTLDYYTAKGIFFDADKDDITVTPTKEVGIDNVLIEDCYFYNLGSTAISIRHLSNLPSYNNPVDEEERNLNFVVRNNHFEKLGGDGVVLASVCNAIVEKNDFIDLGWGDHKSSTDRYYGRGEGCWIWDSRNILVQYNKQLRARGFGDTYGAAGHIDFYCKNAIFQYNYSEDTEGGFVEILGDCLNSTFRYNVSVNDGFRDFHGYSLWIAGFVGTDKDPIRSDSSFIYNNTVYINKQGNKPDILIWAKNTYIYNNIFKVMNGAAIGADGVEIDIEEGSELVVDNNLFYGDISSDFTNLDNNKIIDEDPEFVNEGTSGIEGYQLKETSPAIDTGKKFPEPTFPMAGQGIFKNITLNTATDIYGNEVDITNLISNIGADNNYNSKQEDVDLSVTGIIIENDITEIGIGESIKVVANVVPLNAANTTVKWASDNSAIATVNQEGLVEGLTEGVVKITATTEEGNFIASTTITVKKEAILSTQPITKALFKMYPNPTSDYVIFGGNQLVGKQHITIYSALGKAVFSTSFTERYKMSVNHLNKGTYVVVLTNTSGLQQKQKLIIQ</sequence>
<dbReference type="InterPro" id="IPR026444">
    <property type="entry name" value="Secre_tail"/>
</dbReference>
<proteinExistence type="predicted"/>
<evidence type="ECO:0000256" key="1">
    <source>
        <dbReference type="SAM" id="MobiDB-lite"/>
    </source>
</evidence>
<name>A0ABX8H101_9BACT</name>
<dbReference type="InterPro" id="IPR011050">
    <property type="entry name" value="Pectin_lyase_fold/virulence"/>
</dbReference>
<accession>A0ABX8H101</accession>
<evidence type="ECO:0000313" key="3">
    <source>
        <dbReference type="EMBL" id="QWG09272.1"/>
    </source>
</evidence>
<feature type="compositionally biased region" description="Polar residues" evidence="1">
    <location>
        <begin position="1"/>
        <end position="12"/>
    </location>
</feature>
<dbReference type="Gene3D" id="2.160.20.10">
    <property type="entry name" value="Single-stranded right-handed beta-helix, Pectin lyase-like"/>
    <property type="match status" value="1"/>
</dbReference>
<dbReference type="InterPro" id="IPR012334">
    <property type="entry name" value="Pectin_lyas_fold"/>
</dbReference>
<dbReference type="InterPro" id="IPR003343">
    <property type="entry name" value="Big_2"/>
</dbReference>